<dbReference type="RefSeq" id="WP_172274638.1">
    <property type="nucleotide sequence ID" value="NZ_CATJPT010000212.1"/>
</dbReference>
<evidence type="ECO:0000256" key="1">
    <source>
        <dbReference type="SAM" id="Phobius"/>
    </source>
</evidence>
<keyword evidence="3" id="KW-1185">Reference proteome</keyword>
<dbReference type="EMBL" id="JABKKF010000003">
    <property type="protein sequence ID" value="NPD91651.1"/>
    <property type="molecule type" value="Genomic_DNA"/>
</dbReference>
<accession>A0ABX2AKD2</accession>
<organism evidence="2 3">
    <name type="scientific">Xylanibacter muris</name>
    <dbReference type="NCBI Taxonomy" id="2736290"/>
    <lineage>
        <taxon>Bacteria</taxon>
        <taxon>Pseudomonadati</taxon>
        <taxon>Bacteroidota</taxon>
        <taxon>Bacteroidia</taxon>
        <taxon>Bacteroidales</taxon>
        <taxon>Prevotellaceae</taxon>
        <taxon>Xylanibacter</taxon>
    </lineage>
</organism>
<sequence length="352" mass="40930">MVDKNIIFLADIRSLTPDGKIKTGHCVPVARMYKEIFKDEATLLITGGSVYHNYFPLQDCFTLPYNELTADLSEKWKTFKNCWKLFKKAEGKTIVFQSISPVTLFLCIILFYQKKSRIFLIQYNTFAVSTHLNHFLYKIAKGAFDGLICPNDYVGQKFKLPYCVVPDYIYTGNNSIIKNIKYINKQYDFCIIGRLNKDKGVIEAARHFTGKQYKLLIAGSVQSQSLQNELLSICRNADNIDLRIGYVSDEMYLQYLSLSRYAILNYMGEYSDRSSGVVFDTLFNDVPVIGRRCRALEFIEQNDIGYIYDSINKFNPDMVLNETFHSKCLCNIIEYRKKHKFYKKKLINFILQ</sequence>
<proteinExistence type="predicted"/>
<dbReference type="Gene3D" id="3.40.50.2000">
    <property type="entry name" value="Glycogen Phosphorylase B"/>
    <property type="match status" value="1"/>
</dbReference>
<keyword evidence="1" id="KW-1133">Transmembrane helix</keyword>
<reference evidence="2 3" key="1">
    <citation type="submission" date="2020-05" db="EMBL/GenBank/DDBJ databases">
        <title>Distinct polysaccharide utilization as determinants for interspecies competition between intestinal Prevotella spp.</title>
        <authorList>
            <person name="Galvez E.J.C."/>
            <person name="Iljazovic A."/>
            <person name="Strowig T."/>
        </authorList>
    </citation>
    <scope>NUCLEOTIDE SEQUENCE [LARGE SCALE GENOMIC DNA]</scope>
    <source>
        <strain evidence="2 3">PMUR</strain>
    </source>
</reference>
<dbReference type="SUPFAM" id="SSF53756">
    <property type="entry name" value="UDP-Glycosyltransferase/glycogen phosphorylase"/>
    <property type="match status" value="1"/>
</dbReference>
<keyword evidence="1" id="KW-0812">Transmembrane</keyword>
<feature type="transmembrane region" description="Helical" evidence="1">
    <location>
        <begin position="94"/>
        <end position="112"/>
    </location>
</feature>
<comment type="caution">
    <text evidence="2">The sequence shown here is derived from an EMBL/GenBank/DDBJ whole genome shotgun (WGS) entry which is preliminary data.</text>
</comment>
<evidence type="ECO:0000313" key="2">
    <source>
        <dbReference type="EMBL" id="NPD91651.1"/>
    </source>
</evidence>
<evidence type="ECO:0000313" key="3">
    <source>
        <dbReference type="Proteomes" id="UP000714420"/>
    </source>
</evidence>
<name>A0ABX2AKD2_9BACT</name>
<dbReference type="Proteomes" id="UP000714420">
    <property type="component" value="Unassembled WGS sequence"/>
</dbReference>
<protein>
    <submittedName>
        <fullName evidence="2">Glycosyltransferase</fullName>
    </submittedName>
</protein>
<gene>
    <name evidence="2" type="ORF">HPS56_04660</name>
</gene>
<keyword evidence="1" id="KW-0472">Membrane</keyword>